<accession>A0A8A1M2E6</accession>
<proteinExistence type="predicted"/>
<dbReference type="VEuPathDB" id="FungiDB:I7I51_09191"/>
<evidence type="ECO:0000313" key="2">
    <source>
        <dbReference type="EMBL" id="QSS59755.1"/>
    </source>
</evidence>
<dbReference type="EMBL" id="CP069109">
    <property type="protein sequence ID" value="QSS59755.1"/>
    <property type="molecule type" value="Genomic_DNA"/>
</dbReference>
<evidence type="ECO:0000256" key="1">
    <source>
        <dbReference type="SAM" id="SignalP"/>
    </source>
</evidence>
<dbReference type="AlphaFoldDB" id="A0A8A1M2E6"/>
<protein>
    <recommendedName>
        <fullName evidence="4">Secreted protein</fullName>
    </recommendedName>
</protein>
<dbReference type="Proteomes" id="UP000663671">
    <property type="component" value="Chromosome 2"/>
</dbReference>
<reference evidence="2" key="1">
    <citation type="submission" date="2021-01" db="EMBL/GenBank/DDBJ databases">
        <title>Chromosome-level genome assembly of a human fungal pathogen reveals clustering of transcriptionally co-regulated genes.</title>
        <authorList>
            <person name="Voorhies M."/>
            <person name="Cohen S."/>
            <person name="Shea T.P."/>
            <person name="Petrus S."/>
            <person name="Munoz J.F."/>
            <person name="Poplawski S."/>
            <person name="Goldman W.E."/>
            <person name="Michael T."/>
            <person name="Cuomo C.A."/>
            <person name="Sil A."/>
            <person name="Beyhan S."/>
        </authorList>
    </citation>
    <scope>NUCLEOTIDE SEQUENCE</scope>
    <source>
        <strain evidence="2">WU24</strain>
    </source>
</reference>
<sequence length="115" mass="12739">MPWSPGVVGKAGRVWLPSFLLLSGGGRMWVRDKALISDRALHFLEHPSTKTTNVPSHVPRYYQRENTSTNESCTQTECLDEHLAKNHAGCLVVSLRPSNIHAKLPLPPTCSPIAR</sequence>
<organism evidence="2 3">
    <name type="scientific">Ajellomyces capsulatus</name>
    <name type="common">Darling's disease fungus</name>
    <name type="synonym">Histoplasma capsulatum</name>
    <dbReference type="NCBI Taxonomy" id="5037"/>
    <lineage>
        <taxon>Eukaryota</taxon>
        <taxon>Fungi</taxon>
        <taxon>Dikarya</taxon>
        <taxon>Ascomycota</taxon>
        <taxon>Pezizomycotina</taxon>
        <taxon>Eurotiomycetes</taxon>
        <taxon>Eurotiomycetidae</taxon>
        <taxon>Onygenales</taxon>
        <taxon>Ajellomycetaceae</taxon>
        <taxon>Histoplasma</taxon>
    </lineage>
</organism>
<name>A0A8A1M2E6_AJECA</name>
<evidence type="ECO:0008006" key="4">
    <source>
        <dbReference type="Google" id="ProtNLM"/>
    </source>
</evidence>
<keyword evidence="1" id="KW-0732">Signal</keyword>
<evidence type="ECO:0000313" key="3">
    <source>
        <dbReference type="Proteomes" id="UP000663671"/>
    </source>
</evidence>
<gene>
    <name evidence="2" type="ORF">I7I51_09191</name>
</gene>
<feature type="chain" id="PRO_5034966844" description="Secreted protein" evidence="1">
    <location>
        <begin position="16"/>
        <end position="115"/>
    </location>
</feature>
<feature type="signal peptide" evidence="1">
    <location>
        <begin position="1"/>
        <end position="15"/>
    </location>
</feature>